<dbReference type="EMBL" id="ACKX01000036">
    <property type="protein sequence ID" value="EEJ52379.1"/>
    <property type="molecule type" value="Genomic_DNA"/>
</dbReference>
<proteinExistence type="predicted"/>
<gene>
    <name evidence="2" type="ORF">HMPREF6123_0343</name>
</gene>
<dbReference type="InParanoid" id="C2KV24"/>
<reference evidence="2 3" key="1">
    <citation type="submission" date="2009-04" db="EMBL/GenBank/DDBJ databases">
        <authorList>
            <person name="Qin X."/>
            <person name="Bachman B."/>
            <person name="Battles P."/>
            <person name="Bell A."/>
            <person name="Bess C."/>
            <person name="Bickham C."/>
            <person name="Chaboub L."/>
            <person name="Chen D."/>
            <person name="Coyle M."/>
            <person name="Deiros D.R."/>
            <person name="Dinh H."/>
            <person name="Forbes L."/>
            <person name="Fowler G."/>
            <person name="Francisco L."/>
            <person name="Fu Q."/>
            <person name="Gubbala S."/>
            <person name="Hale W."/>
            <person name="Han Y."/>
            <person name="Hemphill L."/>
            <person name="Highlander S.K."/>
            <person name="Hirani K."/>
            <person name="Hogues M."/>
            <person name="Jackson L."/>
            <person name="Jakkamsetti A."/>
            <person name="Javaid M."/>
            <person name="Jiang H."/>
            <person name="Korchina V."/>
            <person name="Kovar C."/>
            <person name="Lara F."/>
            <person name="Lee S."/>
            <person name="Mata R."/>
            <person name="Mathew T."/>
            <person name="Moen C."/>
            <person name="Morales K."/>
            <person name="Munidasa M."/>
            <person name="Nazareth L."/>
            <person name="Ngo R."/>
            <person name="Nguyen L."/>
            <person name="Okwuonu G."/>
            <person name="Ongeri F."/>
            <person name="Patil S."/>
            <person name="Petrosino J."/>
            <person name="Pham C."/>
            <person name="Pham P."/>
            <person name="Pu L.-L."/>
            <person name="Puazo M."/>
            <person name="Raj R."/>
            <person name="Reid J."/>
            <person name="Rouhana J."/>
            <person name="Saada N."/>
            <person name="Shang Y."/>
            <person name="Simmons D."/>
            <person name="Thornton R."/>
            <person name="Warren J."/>
            <person name="Weissenberger G."/>
            <person name="Zhang J."/>
            <person name="Zhang L."/>
            <person name="Zhou C."/>
            <person name="Zhu D."/>
            <person name="Muzny D."/>
            <person name="Worley K."/>
            <person name="Gibbs R."/>
        </authorList>
    </citation>
    <scope>NUCLEOTIDE SEQUENCE [LARGE SCALE GENOMIC DNA]</scope>
    <source>
        <strain evidence="2 3">F0268</strain>
    </source>
</reference>
<feature type="compositionally biased region" description="Basic residues" evidence="1">
    <location>
        <begin position="31"/>
        <end position="42"/>
    </location>
</feature>
<evidence type="ECO:0000313" key="3">
    <source>
        <dbReference type="Proteomes" id="UP000004121"/>
    </source>
</evidence>
<accession>C2KV24</accession>
<sequence>MLKFYFNIFLTKRIERNPKEHCRTKRDSRSRAQKKKVLQKIK</sequence>
<comment type="caution">
    <text evidence="2">The sequence shown here is derived from an EMBL/GenBank/DDBJ whole genome shotgun (WGS) entry which is preliminary data.</text>
</comment>
<evidence type="ECO:0000256" key="1">
    <source>
        <dbReference type="SAM" id="MobiDB-lite"/>
    </source>
</evidence>
<dbReference type="HOGENOM" id="CLU_3254955_0_0_9"/>
<protein>
    <submittedName>
        <fullName evidence="2">Uncharacterized protein</fullName>
    </submittedName>
</protein>
<keyword evidence="3" id="KW-1185">Reference proteome</keyword>
<feature type="compositionally biased region" description="Basic and acidic residues" evidence="1">
    <location>
        <begin position="19"/>
        <end position="30"/>
    </location>
</feature>
<organism evidence="2 3">
    <name type="scientific">Oribacterium sinus F0268</name>
    <dbReference type="NCBI Taxonomy" id="585501"/>
    <lineage>
        <taxon>Bacteria</taxon>
        <taxon>Bacillati</taxon>
        <taxon>Bacillota</taxon>
        <taxon>Clostridia</taxon>
        <taxon>Lachnospirales</taxon>
        <taxon>Lachnospiraceae</taxon>
        <taxon>Oribacterium</taxon>
    </lineage>
</organism>
<dbReference type="Proteomes" id="UP000004121">
    <property type="component" value="Unassembled WGS sequence"/>
</dbReference>
<feature type="region of interest" description="Disordered" evidence="1">
    <location>
        <begin position="19"/>
        <end position="42"/>
    </location>
</feature>
<evidence type="ECO:0000313" key="2">
    <source>
        <dbReference type="EMBL" id="EEJ52379.1"/>
    </source>
</evidence>
<name>C2KV24_9FIRM</name>
<dbReference type="AlphaFoldDB" id="C2KV24"/>